<dbReference type="EMBL" id="AP027142">
    <property type="protein sequence ID" value="BDV33348.1"/>
    <property type="molecule type" value="Genomic_DNA"/>
</dbReference>
<protein>
    <recommendedName>
        <fullName evidence="3">Head-tail adaptor protein</fullName>
    </recommendedName>
</protein>
<dbReference type="InterPro" id="IPR008767">
    <property type="entry name" value="Phage_SPP1_head-tail_adaptor"/>
</dbReference>
<sequence>MSARPTIGAMRQRVTLEAPTDARDDVGGFMRLYTPLARLWAQIETQGAEEQFIEQRLEQSRKVTVTIRWRADVQSQMRFDFRGRKLIIKSVADIDEKRRFLRCLCEEFS</sequence>
<accession>A0ABM8E6A0</accession>
<name>A0ABM8E6A0_9HYPH</name>
<dbReference type="Proteomes" id="UP001317629">
    <property type="component" value="Chromosome"/>
</dbReference>
<dbReference type="Pfam" id="PF05521">
    <property type="entry name" value="Phage_HCP"/>
    <property type="match status" value="1"/>
</dbReference>
<evidence type="ECO:0000313" key="1">
    <source>
        <dbReference type="EMBL" id="BDV33348.1"/>
    </source>
</evidence>
<dbReference type="RefSeq" id="WP_281930739.1">
    <property type="nucleotide sequence ID" value="NZ_AP027142.1"/>
</dbReference>
<evidence type="ECO:0000313" key="2">
    <source>
        <dbReference type="Proteomes" id="UP001317629"/>
    </source>
</evidence>
<gene>
    <name evidence="1" type="ORF">SS37A_08770</name>
</gene>
<keyword evidence="2" id="KW-1185">Reference proteome</keyword>
<organism evidence="1 2">
    <name type="scientific">Methylocystis iwaonis</name>
    <dbReference type="NCBI Taxonomy" id="2885079"/>
    <lineage>
        <taxon>Bacteria</taxon>
        <taxon>Pseudomonadati</taxon>
        <taxon>Pseudomonadota</taxon>
        <taxon>Alphaproteobacteria</taxon>
        <taxon>Hyphomicrobiales</taxon>
        <taxon>Methylocystaceae</taxon>
        <taxon>Methylocystis</taxon>
    </lineage>
</organism>
<dbReference type="Gene3D" id="2.40.10.270">
    <property type="entry name" value="Bacteriophage SPP1 head-tail adaptor protein"/>
    <property type="match status" value="1"/>
</dbReference>
<evidence type="ECO:0008006" key="3">
    <source>
        <dbReference type="Google" id="ProtNLM"/>
    </source>
</evidence>
<proteinExistence type="predicted"/>
<reference evidence="1 2" key="1">
    <citation type="journal article" date="2023" name="Int. J. Syst. Evol. Microbiol.">
        <title>Methylocystis iwaonis sp. nov., a type II methane-oxidizing bacterium from surface soil of a rice paddy field in Japan, and emended description of the genus Methylocystis (ex Whittenbury et al. 1970) Bowman et al. 1993.</title>
        <authorList>
            <person name="Kaise H."/>
            <person name="Sawadogo J.B."/>
            <person name="Alam M.S."/>
            <person name="Ueno C."/>
            <person name="Dianou D."/>
            <person name="Shinjo R."/>
            <person name="Asakawa S."/>
        </authorList>
    </citation>
    <scope>NUCLEOTIDE SEQUENCE [LARGE SCALE GENOMIC DNA]</scope>
    <source>
        <strain evidence="1 2">SS37A-Re</strain>
    </source>
</reference>
<dbReference type="NCBIfam" id="TIGR01563">
    <property type="entry name" value="gp16_SPP1"/>
    <property type="match status" value="1"/>
</dbReference>
<dbReference type="InterPro" id="IPR038666">
    <property type="entry name" value="SSP1_head-tail_sf"/>
</dbReference>